<feature type="transmembrane region" description="Helical" evidence="25">
    <location>
        <begin position="2511"/>
        <end position="2532"/>
    </location>
</feature>
<keyword evidence="35" id="KW-1185">Reference proteome</keyword>
<dbReference type="Pfam" id="PF00002">
    <property type="entry name" value="7tm_2"/>
    <property type="match status" value="1"/>
</dbReference>
<dbReference type="SMART" id="SM00008">
    <property type="entry name" value="HormR"/>
    <property type="match status" value="1"/>
</dbReference>
<dbReference type="FunFam" id="2.60.40.60:FF:000013">
    <property type="entry name" value="Cadherin EGF LAG seven-pass G-type receptor"/>
    <property type="match status" value="1"/>
</dbReference>
<evidence type="ECO:0000256" key="14">
    <source>
        <dbReference type="ARBA" id="ARBA00023040"/>
    </source>
</evidence>
<evidence type="ECO:0000256" key="25">
    <source>
        <dbReference type="SAM" id="Phobius"/>
    </source>
</evidence>
<feature type="signal peptide" evidence="26">
    <location>
        <begin position="1"/>
        <end position="28"/>
    </location>
</feature>
<feature type="domain" description="Cadherin" evidence="33">
    <location>
        <begin position="709"/>
        <end position="811"/>
    </location>
</feature>
<dbReference type="InterPro" id="IPR057244">
    <property type="entry name" value="GAIN_B"/>
</dbReference>
<evidence type="ECO:0000259" key="33">
    <source>
        <dbReference type="PROSITE" id="PS50268"/>
    </source>
</evidence>
<dbReference type="PROSITE" id="PS50268">
    <property type="entry name" value="CADHERIN_2"/>
    <property type="match status" value="8"/>
</dbReference>
<dbReference type="Pfam" id="PF00028">
    <property type="entry name" value="Cadherin"/>
    <property type="match status" value="8"/>
</dbReference>
<dbReference type="SUPFAM" id="SSF57196">
    <property type="entry name" value="EGF/Laminin"/>
    <property type="match status" value="2"/>
</dbReference>
<evidence type="ECO:0000256" key="22">
    <source>
        <dbReference type="PROSITE-ProRule" id="PRU00076"/>
    </source>
</evidence>
<dbReference type="GO" id="GO:0007411">
    <property type="term" value="P:axon guidance"/>
    <property type="evidence" value="ECO:0007669"/>
    <property type="project" value="UniProtKB-ARBA"/>
</dbReference>
<dbReference type="Pfam" id="PF02793">
    <property type="entry name" value="HRM"/>
    <property type="match status" value="1"/>
</dbReference>
<keyword evidence="5" id="KW-1003">Cell membrane</keyword>
<dbReference type="PRINTS" id="PR00205">
    <property type="entry name" value="CADHERIN"/>
</dbReference>
<dbReference type="InterPro" id="IPR056286">
    <property type="entry name" value="Cadherin_CELSR1-3_9th"/>
</dbReference>
<feature type="domain" description="Cadherin" evidence="33">
    <location>
        <begin position="598"/>
        <end position="708"/>
    </location>
</feature>
<dbReference type="GO" id="GO:0016318">
    <property type="term" value="P:ommatidial rotation"/>
    <property type="evidence" value="ECO:0007669"/>
    <property type="project" value="UniProtKB-ARBA"/>
</dbReference>
<evidence type="ECO:0008006" key="36">
    <source>
        <dbReference type="Google" id="ProtNLM"/>
    </source>
</evidence>
<dbReference type="PRINTS" id="PR00249">
    <property type="entry name" value="GPCRSECRETIN"/>
</dbReference>
<feature type="domain" description="G-protein coupled receptors family 2 profile 1" evidence="31">
    <location>
        <begin position="2046"/>
        <end position="2120"/>
    </location>
</feature>
<dbReference type="Pfam" id="PF00053">
    <property type="entry name" value="EGF_laminin"/>
    <property type="match status" value="1"/>
</dbReference>
<dbReference type="SMART" id="SM00180">
    <property type="entry name" value="EGF_Lam"/>
    <property type="match status" value="2"/>
</dbReference>
<dbReference type="CDD" id="cd00054">
    <property type="entry name" value="EGF_CA"/>
    <property type="match status" value="3"/>
</dbReference>
<evidence type="ECO:0000256" key="1">
    <source>
        <dbReference type="ARBA" id="ARBA00004221"/>
    </source>
</evidence>
<dbReference type="SMART" id="SM00282">
    <property type="entry name" value="LamG"/>
    <property type="match status" value="2"/>
</dbReference>
<dbReference type="GO" id="GO:0048056">
    <property type="term" value="P:R3/R4 cell differentiation"/>
    <property type="evidence" value="ECO:0007669"/>
    <property type="project" value="UniProtKB-ARBA"/>
</dbReference>
<keyword evidence="20 23" id="KW-0424">Laminin EGF-like domain</keyword>
<dbReference type="FunFam" id="2.60.40.60:FF:000256">
    <property type="entry name" value="Starry night, isoform B"/>
    <property type="match status" value="1"/>
</dbReference>
<dbReference type="PROSITE" id="PS50227">
    <property type="entry name" value="G_PROTEIN_RECEP_F2_3"/>
    <property type="match status" value="1"/>
</dbReference>
<dbReference type="InterPro" id="IPR000203">
    <property type="entry name" value="GPS"/>
</dbReference>
<dbReference type="Pfam" id="PF00008">
    <property type="entry name" value="EGF"/>
    <property type="match status" value="2"/>
</dbReference>
<feature type="chain" id="PRO_5044856463" description="Protocadherin-like wing polarity protein stan" evidence="26">
    <location>
        <begin position="29"/>
        <end position="3233"/>
    </location>
</feature>
<evidence type="ECO:0000256" key="8">
    <source>
        <dbReference type="ARBA" id="ARBA00022692"/>
    </source>
</evidence>
<dbReference type="CDD" id="cd00055">
    <property type="entry name" value="EGF_Lam"/>
    <property type="match status" value="1"/>
</dbReference>
<evidence type="ECO:0000256" key="15">
    <source>
        <dbReference type="ARBA" id="ARBA00023136"/>
    </source>
</evidence>
<dbReference type="FunFam" id="2.60.40.60:FF:000010">
    <property type="entry name" value="Cadherin EGF LAG seven-pass G-type receptor 3"/>
    <property type="match status" value="1"/>
</dbReference>
<dbReference type="SMART" id="SM00179">
    <property type="entry name" value="EGF_CA"/>
    <property type="match status" value="4"/>
</dbReference>
<keyword evidence="9 26" id="KW-0732">Signal</keyword>
<dbReference type="FunFam" id="2.10.25.10:FF:000011">
    <property type="entry name" value="Cadherin EGF LAG seven-pass G-type receptor"/>
    <property type="match status" value="1"/>
</dbReference>
<evidence type="ECO:0000259" key="31">
    <source>
        <dbReference type="PROSITE" id="PS50227"/>
    </source>
</evidence>
<comment type="caution">
    <text evidence="34">The sequence shown here is derived from an EMBL/GenBank/DDBJ whole genome shotgun (WGS) entry which is preliminary data.</text>
</comment>
<evidence type="ECO:0000259" key="30">
    <source>
        <dbReference type="PROSITE" id="PS50221"/>
    </source>
</evidence>
<dbReference type="Proteomes" id="UP001627154">
    <property type="component" value="Unassembled WGS sequence"/>
</dbReference>
<dbReference type="Gene3D" id="2.170.300.10">
    <property type="entry name" value="Tie2 ligand-binding domain superfamily"/>
    <property type="match status" value="1"/>
</dbReference>
<dbReference type="PANTHER" id="PTHR24026">
    <property type="entry name" value="FAT ATYPICAL CADHERIN-RELATED"/>
    <property type="match status" value="1"/>
</dbReference>
<feature type="transmembrane region" description="Helical" evidence="25">
    <location>
        <begin position="2695"/>
        <end position="2718"/>
    </location>
</feature>
<dbReference type="PROSITE" id="PS01186">
    <property type="entry name" value="EGF_2"/>
    <property type="match status" value="1"/>
</dbReference>
<protein>
    <recommendedName>
        <fullName evidence="36">Protocadherin-like wing polarity protein stan</fullName>
    </recommendedName>
</protein>
<dbReference type="PROSITE" id="PS50026">
    <property type="entry name" value="EGF_3"/>
    <property type="match status" value="3"/>
</dbReference>
<dbReference type="PROSITE" id="PS50027">
    <property type="entry name" value="EGF_LAM_2"/>
    <property type="match status" value="1"/>
</dbReference>
<dbReference type="FunFam" id="2.60.40.60:FF:000029">
    <property type="entry name" value="Cadherin EGF LAG seven-pass G-type receptor 3"/>
    <property type="match status" value="1"/>
</dbReference>
<sequence>MGSWCPRCPRVLLLLTLLLLGLAGLASAYLAVLSSDLPPGTVVFEAGVPHLGGKRRYSASQDRTAWFALRLLKVHPHTGRVTLAKSLNCDGLQYPRLFTFYIDSTSTRLGRVTIDYYSLPLRILVTGCGGENVDLAATKGWMAETLASYAMPSTDKFTQVCLRTSQLVAALRDFLPHTALKQCETRWGGVADPRFLIEGAAGDLVSASEQCLVDPLWKISVSMQLRCATTYLADAEHRLKIVFHHQQLDDSDLGRRVRRELRNQSPFFEQALYVAAVEEEREPGIGVTTVRARDPEGGVVRYTMSSLLDSRSQNLFNLDSASGKVSTTARLDRENVDVHYFRVLAVDDSFPPRTGTTTLQINVLDANDHAPNFESPEYEASVHESVPLGSSVISIKATDQDMGKNAEVEYSIVSTTGGGTTTMLEDQSTFRIDTRSGIVTTRTTLDREKTEVYTVIVQATDLATPSTNRQSSSATLVIHVLDDNDNYPQFSERTYTVNVPEDLDYTINPVIAEIRATDADTGSNSAIRYAIIGGNTQNTFQIDSTSGDVILVKPLDYETVKNYKIIVRAQDGGMPAKSNTTQLLVRVKDVNDNVPRFHTSQFQEAVSESVSVGYSVLRVQAYDADEGPNALIRYSIGSRDLSGGSTEDYPVVVNNETGWIYTVRQLDREQCSKYQFIVIASDSGEPPKSASATVLLTVTDVNDNDPYFDPKNYEVVIGEDNPPGTPVTTVTATDPDEDARIHYEISSGNTRGRFSITSQNGRGLITITQPLDYKQEKRFVLTITASDSGGRSDTAFVYVNVSDANNFAPVFENAPYSVSVFEDAPIGTTVLVVSATDSDVGQNAQILYSLGSEEGGLEATEFAINSQTGAITTTKLLDRETMSGYLLTVTAKDGGVPPLSDTTDVEISVTDVNDNAPEFDAMQYQGSVREDVLIGTSVLQITASDVDVGLNGRVKYMLENDGDSSFTIDPTTGIIRTHKALDRESTARYNLTALAIDRGSPALSSTVSVIIKLEDVNDSPPAFEKDKITLYIPENSPIGSTVGEIYAHDPDEGPNAIVQYSIIGGDDASSFQLNTRPGADRAELISLVELDYESTKKKFELVVRATSPPLRSDAIVQVLVTDVNDNAPKLEDFQIIFNNYKDYFPTTAIGRIPAFDADVTDKLIYTILSGNNANLVHLNKSTGEITLSPQLNTNVPRIATMDVSVTDGINEVKATMTLMVRLVTNKMLFNSITVRLDEMTLDAFLSPLLGYFLDGLAAIIPCPKENIFIFSIQEDTDVQSKILNVSFSARRVEPGLHDEFYSSQFLQERVYLNRGILARLANVKVLSFEDNLCVSEPCLNYEECVTVLKFGNASGFASSSSVLFRPIYPLTTFTCQCSKGFTGSREAYMCDTEVNLCYSNPCKNGGTCRRREGDYTCECLSTFMGKNCEISMKKDACYANVCKGGSTCINKINGGFFCENCPVTPLENVTPLCQLKSRSFGPMTFLTFPSLRQRHRFHLKLKFATESSEGLLLYNGRYNEKHDFIALEIVESKVQFSFSLGDEITSATAEIPGGVSDGKWHEVQVSYVNRSVIVSLDNCDIALALKHGERLGEKWSCASRSEHILPERCGDITETCHRFLDLTGPLQLGGLPSIPANFQMRNRDFIGCIGDFHVDHQFVDLNSFVADNGTTSGCPEKRPFCASNPCHNDGTCREVYAGFICECVEGFGGPQCDDEVAKPWHFRGNGVLSFNPLLKPIQLPWLTGFSVRTRDQYAFIMTIQIGQNSSILFEVIGGKLSVLLDGADVIKSWVEIADGEWHRIEVRWQTGQVELDIDYRNRPVVLSLPEKLQGLYVGRTLIGGPDKSFITELPLYSGCLQDVRIGNNHTILQRPIIQENVASGCLNDGVCRTQCPDDSTCLKKWESSDCVCDEGRVGIACEKICDINPCSEAGKCVANVNSPKGYDCQCKAPEYSGEYCEVKAEQPCPATWWGSPVCGPCHCDESQGYDPACNKTTGECYCKENHYRPVGRNECIPCECYSTGSYGLRCDTLTGQCRCRAGVIGRQCTACPNPYAEVTLKGCEVVYDGCPRSYAEGLWWPRTKFGQVAIEHCPGSAEGKASRMCSDKLNGWQDADLFNCTSEAFIDQRYQLAALETNDLALNTYLAVKTAMELHRAVNATRTMYGADLLVAESLLTALLRYEESLAGLNLTHSQDKDYVEHLVAITGAVLQTKYASNWLRIEKLTGDGSEKIMMAMAEYLKTLAVSQHDTYTSPFEVVDPRVVLGLDIVTTESLFGYETAEYKEVNNFTPRPTAADQRVILPDTSSFLVSPQHMGLSISFPKYNNYMLDPSKFDAYSKIQVPLSLLGINPVDQGDLNVKNSLGNRKAVLSYVQYKELGHILPKRFDESVTIRWGVEVGIASPIVTVSVLVPSETGYETMTGIPLKSPVRVQLWLSEDDGFKTRINPQCVHWSTARGIGEWSRIGCTTEVDEGMTNLGMMVNCSCIKLSTFAVLTDIMDLEYVPEPSLLEDVTSYSAFVVALPLLLTTILILGSIRGGETNSNNIHKNLILCVFMAETFYFVALKARHQLVGNEFPCKIIAIGLHYSWLSTFAWTLVDSIHLYRMLTEMRDINHGQMGFYYTMGYGIPAIIVGLTVGVRADQYGNFYFCWLSIYENVIWALIGPICAMVFVNFSVLILSVRVAFTLKDHVMGFGNLRTLLWLAVASLPLLGTTWTLAVLSASENSPTLSYMLSIAVVVHATFSLVGYCFINGRVRRNLYLSLLKCIGKKAPLLDVSMVNGSSSQNVTSGITQRSGIAYSSTYGGTDGNSKRANVGVSTSSTTSRSTNKTSSSPYRSDNQLRNTSTSTSNYNSDRGAFMSKRGNNSTKLQRFETTQQNQNEERQETESDSDTTPPDGRMRTIELTNSHSSDEEAGAKALKNAGVSTQQQKHIQYQPNIPEEASGESNNAAITTETLNVLHCSTTDLFPNIKPIYAPRWSSQLPEAYLPGSNLDARGSQWSGGTMSDNELASQKTASPNPLTYAELNLQTKLHGDDNFAEQDEKYGVVDKYMYPYSPPDELAPPVPTTMSPTPYILSDPSRILNSSLSHHSQMSNLDGYGSTGNGYGSGSGYERYGSLKRGQMHKINQASIEYDSRYGSLKRGGSLHGSYHDSLNNGLDRFGSIKRGGGKMTPTLLDDCATDYIMPISSRTLTESLSHDLQQHSNELAALRQLQLQQQLQYEHTIDETEKDTSNAETSV</sequence>
<dbReference type="SUPFAM" id="SSF49313">
    <property type="entry name" value="Cadherin-like"/>
    <property type="match status" value="9"/>
</dbReference>
<dbReference type="FunFam" id="2.60.40.60:FF:000249">
    <property type="entry name" value="Starry night"/>
    <property type="match status" value="1"/>
</dbReference>
<dbReference type="Gene3D" id="2.60.120.200">
    <property type="match status" value="2"/>
</dbReference>
<evidence type="ECO:0000256" key="17">
    <source>
        <dbReference type="ARBA" id="ARBA00023170"/>
    </source>
</evidence>
<dbReference type="FunFam" id="2.60.120.200:FF:000173">
    <property type="entry name" value="Cadherin EGF LAG seven-pass G-type receptor"/>
    <property type="match status" value="1"/>
</dbReference>
<dbReference type="InterPro" id="IPR001881">
    <property type="entry name" value="EGF-like_Ca-bd_dom"/>
</dbReference>
<evidence type="ECO:0000256" key="24">
    <source>
        <dbReference type="SAM" id="MobiDB-lite"/>
    </source>
</evidence>
<comment type="subcellular location">
    <subcellularLocation>
        <location evidence="1">Apical cell membrane</location>
    </subcellularLocation>
    <subcellularLocation>
        <location evidence="3">Cell membrane</location>
        <topology evidence="3">Multi-pass membrane protein</topology>
    </subcellularLocation>
    <subcellularLocation>
        <location evidence="2">Cell membrane</location>
        <topology evidence="2">Single-pass type I membrane protein</topology>
    </subcellularLocation>
</comment>
<feature type="transmembrane region" description="Helical" evidence="25">
    <location>
        <begin position="2614"/>
        <end position="2634"/>
    </location>
</feature>
<dbReference type="InterPro" id="IPR032471">
    <property type="entry name" value="AGRL2-4_GAIN_subdom_A"/>
</dbReference>
<comment type="caution">
    <text evidence="22">Lacks conserved residue(s) required for the propagation of feature annotation.</text>
</comment>
<keyword evidence="10" id="KW-0677">Repeat</keyword>
<dbReference type="InterPro" id="IPR046338">
    <property type="entry name" value="GAIN_dom_sf"/>
</dbReference>
<keyword evidence="8 25" id="KW-0812">Transmembrane</keyword>
<evidence type="ECO:0000256" key="11">
    <source>
        <dbReference type="ARBA" id="ARBA00022837"/>
    </source>
</evidence>
<evidence type="ECO:0000256" key="7">
    <source>
        <dbReference type="ARBA" id="ARBA00022553"/>
    </source>
</evidence>
<dbReference type="InterPro" id="IPR020894">
    <property type="entry name" value="Cadherin_CS"/>
</dbReference>
<feature type="domain" description="Laminin G" evidence="27">
    <location>
        <begin position="1475"/>
        <end position="1674"/>
    </location>
</feature>
<evidence type="ECO:0000256" key="4">
    <source>
        <dbReference type="ARBA" id="ARBA00022473"/>
    </source>
</evidence>
<dbReference type="FunFam" id="2.10.25.10:FF:000012">
    <property type="entry name" value="Delta-like protein"/>
    <property type="match status" value="1"/>
</dbReference>
<dbReference type="FunFam" id="2.60.40.60:FF:000038">
    <property type="entry name" value="Cadherin EGF LAG seven-pass G-type receptor 3"/>
    <property type="match status" value="1"/>
</dbReference>
<dbReference type="Pfam" id="PF01825">
    <property type="entry name" value="GPS"/>
    <property type="match status" value="1"/>
</dbReference>
<evidence type="ECO:0000256" key="26">
    <source>
        <dbReference type="SAM" id="SignalP"/>
    </source>
</evidence>
<dbReference type="Pfam" id="PF23592">
    <property type="entry name" value="Cadherin_CELSR2_9th"/>
    <property type="match status" value="1"/>
</dbReference>
<feature type="domain" description="Cadherin" evidence="33">
    <location>
        <begin position="269"/>
        <end position="373"/>
    </location>
</feature>
<dbReference type="InterPro" id="IPR036445">
    <property type="entry name" value="GPCR_2_extracell_dom_sf"/>
</dbReference>
<evidence type="ECO:0000256" key="20">
    <source>
        <dbReference type="ARBA" id="ARBA00023292"/>
    </source>
</evidence>
<keyword evidence="15 25" id="KW-0472">Membrane</keyword>
<feature type="domain" description="Cadherin" evidence="33">
    <location>
        <begin position="374"/>
        <end position="490"/>
    </location>
</feature>
<evidence type="ECO:0000256" key="9">
    <source>
        <dbReference type="ARBA" id="ARBA00022729"/>
    </source>
</evidence>
<evidence type="ECO:0000256" key="3">
    <source>
        <dbReference type="ARBA" id="ARBA00004651"/>
    </source>
</evidence>
<accession>A0ABD2X6W7</accession>
<dbReference type="Pfam" id="PF16489">
    <property type="entry name" value="GAIN"/>
    <property type="match status" value="1"/>
</dbReference>
<feature type="domain" description="GAIN-B" evidence="30">
    <location>
        <begin position="2302"/>
        <end position="2497"/>
    </location>
</feature>
<dbReference type="SMART" id="SM00112">
    <property type="entry name" value="CA"/>
    <property type="match status" value="8"/>
</dbReference>
<dbReference type="FunFam" id="2.60.40.60:FF:000020">
    <property type="entry name" value="Dachsous cadherin-related 1b"/>
    <property type="match status" value="1"/>
</dbReference>
<evidence type="ECO:0000313" key="35">
    <source>
        <dbReference type="Proteomes" id="UP001627154"/>
    </source>
</evidence>
<evidence type="ECO:0000256" key="2">
    <source>
        <dbReference type="ARBA" id="ARBA00004251"/>
    </source>
</evidence>
<dbReference type="GO" id="GO:0005509">
    <property type="term" value="F:calcium ion binding"/>
    <property type="evidence" value="ECO:0007669"/>
    <property type="project" value="UniProtKB-UniRule"/>
</dbReference>
<dbReference type="GO" id="GO:0022603">
    <property type="term" value="P:regulation of anatomical structure morphogenesis"/>
    <property type="evidence" value="ECO:0007669"/>
    <property type="project" value="UniProtKB-ARBA"/>
</dbReference>
<feature type="transmembrane region" description="Helical" evidence="25">
    <location>
        <begin position="2575"/>
        <end position="2593"/>
    </location>
</feature>
<feature type="domain" description="EGF-like" evidence="28">
    <location>
        <begin position="1393"/>
        <end position="1429"/>
    </location>
</feature>
<dbReference type="FunFam" id="2.60.40.60:FF:000005">
    <property type="entry name" value="Protocadherin 9"/>
    <property type="match status" value="1"/>
</dbReference>
<keyword evidence="4" id="KW-0217">Developmental protein</keyword>
<evidence type="ECO:0000256" key="16">
    <source>
        <dbReference type="ARBA" id="ARBA00023157"/>
    </source>
</evidence>
<dbReference type="EMBL" id="JBJJXI010000049">
    <property type="protein sequence ID" value="KAL3401005.1"/>
    <property type="molecule type" value="Genomic_DNA"/>
</dbReference>
<dbReference type="CDD" id="cd00110">
    <property type="entry name" value="LamG"/>
    <property type="match status" value="2"/>
</dbReference>
<dbReference type="CDD" id="cd11304">
    <property type="entry name" value="Cadherin_repeat"/>
    <property type="match status" value="9"/>
</dbReference>
<feature type="domain" description="EGF-like" evidence="28">
    <location>
        <begin position="1918"/>
        <end position="1957"/>
    </location>
</feature>
<keyword evidence="13 25" id="KW-1133">Transmembrane helix</keyword>
<dbReference type="InterPro" id="IPR000742">
    <property type="entry name" value="EGF"/>
</dbReference>
<evidence type="ECO:0000256" key="19">
    <source>
        <dbReference type="ARBA" id="ARBA00023224"/>
    </source>
</evidence>
<evidence type="ECO:0000256" key="23">
    <source>
        <dbReference type="PROSITE-ProRule" id="PRU00460"/>
    </source>
</evidence>
<dbReference type="SMART" id="SM00181">
    <property type="entry name" value="EGF"/>
    <property type="match status" value="6"/>
</dbReference>
<dbReference type="InterPro" id="IPR015919">
    <property type="entry name" value="Cadherin-like_sf"/>
</dbReference>
<feature type="disulfide bond" evidence="23">
    <location>
        <begin position="2014"/>
        <end position="2026"/>
    </location>
</feature>
<keyword evidence="12" id="KW-0130">Cell adhesion</keyword>
<dbReference type="Gene3D" id="2.10.25.10">
    <property type="entry name" value="Laminin"/>
    <property type="match status" value="4"/>
</dbReference>
<feature type="domain" description="Cadherin" evidence="33">
    <location>
        <begin position="920"/>
        <end position="1023"/>
    </location>
</feature>
<keyword evidence="19" id="KW-0807">Transducer</keyword>
<feature type="disulfide bond" evidence="23">
    <location>
        <begin position="2035"/>
        <end position="2044"/>
    </location>
</feature>
<feature type="disulfide bond" evidence="22">
    <location>
        <begin position="1703"/>
        <end position="1712"/>
    </location>
</feature>
<dbReference type="Gene3D" id="1.20.1070.10">
    <property type="entry name" value="Rhodopsin 7-helix transmembrane proteins"/>
    <property type="match status" value="1"/>
</dbReference>
<evidence type="ECO:0000256" key="13">
    <source>
        <dbReference type="ARBA" id="ARBA00022989"/>
    </source>
</evidence>
<dbReference type="PROSITE" id="PS00232">
    <property type="entry name" value="CADHERIN_1"/>
    <property type="match status" value="5"/>
</dbReference>
<feature type="domain" description="Cadherin" evidence="33">
    <location>
        <begin position="812"/>
        <end position="919"/>
    </location>
</feature>
<dbReference type="SUPFAM" id="SSF49899">
    <property type="entry name" value="Concanavalin A-like lectins/glucanases"/>
    <property type="match status" value="2"/>
</dbReference>
<feature type="domain" description="Cadherin" evidence="33">
    <location>
        <begin position="491"/>
        <end position="597"/>
    </location>
</feature>
<feature type="compositionally biased region" description="Low complexity" evidence="24">
    <location>
        <begin position="2813"/>
        <end position="2828"/>
    </location>
</feature>
<keyword evidence="14" id="KW-0297">G-protein coupled receptor</keyword>
<feature type="domain" description="Laminin EGF-like" evidence="29">
    <location>
        <begin position="2014"/>
        <end position="2061"/>
    </location>
</feature>
<dbReference type="InterPro" id="IPR001791">
    <property type="entry name" value="Laminin_G"/>
</dbReference>
<name>A0ABD2X6W7_9HYME</name>
<feature type="transmembrane region" description="Helical" evidence="25">
    <location>
        <begin position="2544"/>
        <end position="2563"/>
    </location>
</feature>
<dbReference type="FunFam" id="2.60.40.60:FF:000044">
    <property type="entry name" value="Cadherin, EGF LAG seven-pass G-type receptor 3"/>
    <property type="match status" value="1"/>
</dbReference>
<feature type="disulfide bond" evidence="23">
    <location>
        <begin position="2016"/>
        <end position="2033"/>
    </location>
</feature>
<feature type="transmembrane region" description="Helical" evidence="25">
    <location>
        <begin position="2654"/>
        <end position="2674"/>
    </location>
</feature>
<dbReference type="Gene3D" id="4.10.1240.10">
    <property type="entry name" value="GPCR, family 2, extracellular hormone receptor domain"/>
    <property type="match status" value="1"/>
</dbReference>
<keyword evidence="6 22" id="KW-0245">EGF-like domain</keyword>
<keyword evidence="17" id="KW-0675">Receptor</keyword>
<keyword evidence="18" id="KW-0325">Glycoprotein</keyword>
<organism evidence="34 35">
    <name type="scientific">Trichogramma kaykai</name>
    <dbReference type="NCBI Taxonomy" id="54128"/>
    <lineage>
        <taxon>Eukaryota</taxon>
        <taxon>Metazoa</taxon>
        <taxon>Ecdysozoa</taxon>
        <taxon>Arthropoda</taxon>
        <taxon>Hexapoda</taxon>
        <taxon>Insecta</taxon>
        <taxon>Pterygota</taxon>
        <taxon>Neoptera</taxon>
        <taxon>Endopterygota</taxon>
        <taxon>Hymenoptera</taxon>
        <taxon>Apocrita</taxon>
        <taxon>Proctotrupomorpha</taxon>
        <taxon>Chalcidoidea</taxon>
        <taxon>Trichogrammatidae</taxon>
        <taxon>Trichogramma</taxon>
    </lineage>
</organism>
<evidence type="ECO:0000259" key="32">
    <source>
        <dbReference type="PROSITE" id="PS50261"/>
    </source>
</evidence>
<dbReference type="GO" id="GO:0001737">
    <property type="term" value="P:establishment of imaginal disc-derived wing hair orientation"/>
    <property type="evidence" value="ECO:0007669"/>
    <property type="project" value="UniProtKB-ARBA"/>
</dbReference>
<dbReference type="PROSITE" id="PS50025">
    <property type="entry name" value="LAM_G_DOMAIN"/>
    <property type="match status" value="2"/>
</dbReference>
<feature type="domain" description="G-protein coupled receptors family 2 profile 2" evidence="32">
    <location>
        <begin position="2506"/>
        <end position="2747"/>
    </location>
</feature>
<dbReference type="InterPro" id="IPR017981">
    <property type="entry name" value="GPCR_2-like_7TM"/>
</dbReference>
<evidence type="ECO:0000259" key="28">
    <source>
        <dbReference type="PROSITE" id="PS50026"/>
    </source>
</evidence>
<dbReference type="PROSITE" id="PS01248">
    <property type="entry name" value="EGF_LAM_1"/>
    <property type="match status" value="1"/>
</dbReference>
<dbReference type="InterPro" id="IPR002049">
    <property type="entry name" value="LE_dom"/>
</dbReference>
<feature type="region of interest" description="Disordered" evidence="24">
    <location>
        <begin position="2797"/>
        <end position="2910"/>
    </location>
</feature>
<evidence type="ECO:0000313" key="34">
    <source>
        <dbReference type="EMBL" id="KAL3401005.1"/>
    </source>
</evidence>
<evidence type="ECO:0000256" key="21">
    <source>
        <dbReference type="PROSITE-ProRule" id="PRU00043"/>
    </source>
</evidence>
<evidence type="ECO:0000256" key="18">
    <source>
        <dbReference type="ARBA" id="ARBA00023180"/>
    </source>
</evidence>
<evidence type="ECO:0000256" key="12">
    <source>
        <dbReference type="ARBA" id="ARBA00022889"/>
    </source>
</evidence>
<dbReference type="SMART" id="SM00303">
    <property type="entry name" value="GPS"/>
    <property type="match status" value="1"/>
</dbReference>
<dbReference type="GO" id="GO:0050769">
    <property type="term" value="P:positive regulation of neurogenesis"/>
    <property type="evidence" value="ECO:0007669"/>
    <property type="project" value="UniProtKB-ARBA"/>
</dbReference>
<dbReference type="Gene3D" id="2.60.220.50">
    <property type="match status" value="1"/>
</dbReference>
<evidence type="ECO:0000259" key="27">
    <source>
        <dbReference type="PROSITE" id="PS50025"/>
    </source>
</evidence>
<dbReference type="InterPro" id="IPR000832">
    <property type="entry name" value="GPCR_2_secretin-like"/>
</dbReference>
<proteinExistence type="predicted"/>
<dbReference type="GO" id="GO:0005911">
    <property type="term" value="C:cell-cell junction"/>
    <property type="evidence" value="ECO:0007669"/>
    <property type="project" value="UniProtKB-ARBA"/>
</dbReference>
<dbReference type="Gene3D" id="2.60.40.60">
    <property type="entry name" value="Cadherins"/>
    <property type="match status" value="9"/>
</dbReference>
<dbReference type="InterPro" id="IPR002126">
    <property type="entry name" value="Cadherin-like_dom"/>
</dbReference>
<dbReference type="GO" id="GO:0004930">
    <property type="term" value="F:G protein-coupled receptor activity"/>
    <property type="evidence" value="ECO:0007669"/>
    <property type="project" value="UniProtKB-KW"/>
</dbReference>
<keyword evidence="11 21" id="KW-0106">Calcium</keyword>
<feature type="domain" description="Cadherin" evidence="33">
    <location>
        <begin position="1024"/>
        <end position="1130"/>
    </location>
</feature>
<dbReference type="PROSITE" id="PS50221">
    <property type="entry name" value="GAIN_B"/>
    <property type="match status" value="1"/>
</dbReference>
<dbReference type="InterPro" id="IPR013320">
    <property type="entry name" value="ConA-like_dom_sf"/>
</dbReference>
<gene>
    <name evidence="34" type="ORF">TKK_005655</name>
</gene>
<evidence type="ECO:0000256" key="6">
    <source>
        <dbReference type="ARBA" id="ARBA00022536"/>
    </source>
</evidence>
<dbReference type="PROSITE" id="PS50261">
    <property type="entry name" value="G_PROTEIN_RECEP_F2_4"/>
    <property type="match status" value="1"/>
</dbReference>
<dbReference type="FunFam" id="2.10.25.10:FF:000173">
    <property type="entry name" value="Neurogenic locus notch protein 2"/>
    <property type="match status" value="1"/>
</dbReference>
<keyword evidence="16 22" id="KW-1015">Disulfide bond</keyword>
<dbReference type="GO" id="GO:0016339">
    <property type="term" value="P:calcium-dependent cell-cell adhesion via plasma membrane cell adhesion molecules"/>
    <property type="evidence" value="ECO:0007669"/>
    <property type="project" value="UniProtKB-ARBA"/>
</dbReference>
<dbReference type="FunFam" id="4.10.1240.10:FF:000021">
    <property type="entry name" value="Cadherin EGF LAG seven-pass G-type receptor"/>
    <property type="match status" value="1"/>
</dbReference>
<dbReference type="FunFam" id="1.20.1070.10:FF:000202">
    <property type="entry name" value="Cadherin EGF LAG seven-pass G-type receptor"/>
    <property type="match status" value="1"/>
</dbReference>
<keyword evidence="7" id="KW-0597">Phosphoprotein</keyword>
<feature type="compositionally biased region" description="Low complexity" evidence="24">
    <location>
        <begin position="2838"/>
        <end position="2848"/>
    </location>
</feature>
<dbReference type="PROSITE" id="PS00022">
    <property type="entry name" value="EGF_1"/>
    <property type="match status" value="2"/>
</dbReference>
<feature type="disulfide bond" evidence="22">
    <location>
        <begin position="1419"/>
        <end position="1428"/>
    </location>
</feature>
<evidence type="ECO:0000256" key="10">
    <source>
        <dbReference type="ARBA" id="ARBA00022737"/>
    </source>
</evidence>
<dbReference type="GO" id="GO:0048638">
    <property type="term" value="P:regulation of developmental growth"/>
    <property type="evidence" value="ECO:0007669"/>
    <property type="project" value="UniProtKB-ARBA"/>
</dbReference>
<dbReference type="GO" id="GO:0035159">
    <property type="term" value="P:regulation of tube length, open tracheal system"/>
    <property type="evidence" value="ECO:0007669"/>
    <property type="project" value="UniProtKB-ARBA"/>
</dbReference>
<reference evidence="34 35" key="1">
    <citation type="journal article" date="2024" name="bioRxiv">
        <title>A reference genome for Trichogramma kaykai: A tiny desert-dwelling parasitoid wasp with competing sex-ratio distorters.</title>
        <authorList>
            <person name="Culotta J."/>
            <person name="Lindsey A.R."/>
        </authorList>
    </citation>
    <scope>NUCLEOTIDE SEQUENCE [LARGE SCALE GENOMIC DNA]</scope>
    <source>
        <strain evidence="34 35">KSX58</strain>
    </source>
</reference>
<dbReference type="PANTHER" id="PTHR24026:SF51">
    <property type="entry name" value="PROTOCADHERIN-LIKE WING POLARITY PROTEIN STAN"/>
    <property type="match status" value="1"/>
</dbReference>
<feature type="domain" description="EGF-like" evidence="28">
    <location>
        <begin position="1677"/>
        <end position="1713"/>
    </location>
</feature>
<feature type="domain" description="Laminin G" evidence="27">
    <location>
        <begin position="1717"/>
        <end position="1881"/>
    </location>
</feature>
<dbReference type="CDD" id="cd15441">
    <property type="entry name" value="7tmB2_CELSR_Adhesion_IV"/>
    <property type="match status" value="1"/>
</dbReference>
<feature type="transmembrane region" description="Helical" evidence="25">
    <location>
        <begin position="2724"/>
        <end position="2746"/>
    </location>
</feature>
<evidence type="ECO:0000259" key="29">
    <source>
        <dbReference type="PROSITE" id="PS50027"/>
    </source>
</evidence>
<dbReference type="GO" id="GO:0016324">
    <property type="term" value="C:apical plasma membrane"/>
    <property type="evidence" value="ECO:0007669"/>
    <property type="project" value="UniProtKB-SubCell"/>
</dbReference>
<dbReference type="InterPro" id="IPR001879">
    <property type="entry name" value="GPCR_2_extracellular_dom"/>
</dbReference>
<dbReference type="Pfam" id="PF02210">
    <property type="entry name" value="Laminin_G_2"/>
    <property type="match status" value="2"/>
</dbReference>
<evidence type="ECO:0000256" key="5">
    <source>
        <dbReference type="ARBA" id="ARBA00022475"/>
    </source>
</evidence>
<dbReference type="GO" id="GO:0120035">
    <property type="term" value="P:regulation of plasma membrane bounded cell projection organization"/>
    <property type="evidence" value="ECO:0007669"/>
    <property type="project" value="UniProtKB-ARBA"/>
</dbReference>